<evidence type="ECO:0000256" key="4">
    <source>
        <dbReference type="ARBA" id="ARBA00022679"/>
    </source>
</evidence>
<organism evidence="9 10">
    <name type="scientific">Leucocoprinus birnbaumii</name>
    <dbReference type="NCBI Taxonomy" id="56174"/>
    <lineage>
        <taxon>Eukaryota</taxon>
        <taxon>Fungi</taxon>
        <taxon>Dikarya</taxon>
        <taxon>Basidiomycota</taxon>
        <taxon>Agaricomycotina</taxon>
        <taxon>Agaricomycetes</taxon>
        <taxon>Agaricomycetidae</taxon>
        <taxon>Agaricales</taxon>
        <taxon>Agaricineae</taxon>
        <taxon>Agaricaceae</taxon>
        <taxon>Leucocoprinus</taxon>
    </lineage>
</organism>
<keyword evidence="4" id="KW-0808">Transferase</keyword>
<dbReference type="InterPro" id="IPR015421">
    <property type="entry name" value="PyrdxlP-dep_Trfase_major"/>
</dbReference>
<feature type="domain" description="Aminotransferase class I/classII large" evidence="8">
    <location>
        <begin position="253"/>
        <end position="617"/>
    </location>
</feature>
<dbReference type="InterPro" id="IPR015424">
    <property type="entry name" value="PyrdxlP-dep_Trfase"/>
</dbReference>
<dbReference type="AlphaFoldDB" id="A0AAD5VU36"/>
<dbReference type="GO" id="GO:0009102">
    <property type="term" value="P:biotin biosynthetic process"/>
    <property type="evidence" value="ECO:0007669"/>
    <property type="project" value="TreeGrafter"/>
</dbReference>
<dbReference type="SUPFAM" id="SSF160350">
    <property type="entry name" value="Rnp2-like"/>
    <property type="match status" value="1"/>
</dbReference>
<keyword evidence="5" id="KW-0819">tRNA processing</keyword>
<evidence type="ECO:0000313" key="9">
    <source>
        <dbReference type="EMBL" id="KAJ3569893.1"/>
    </source>
</evidence>
<dbReference type="GO" id="GO:0030170">
    <property type="term" value="F:pyridoxal phosphate binding"/>
    <property type="evidence" value="ECO:0007669"/>
    <property type="project" value="InterPro"/>
</dbReference>
<dbReference type="InterPro" id="IPR038085">
    <property type="entry name" value="Rnp2-like_sf"/>
</dbReference>
<comment type="cofactor">
    <cofactor evidence="1">
        <name>pyridoxal 5'-phosphate</name>
        <dbReference type="ChEBI" id="CHEBI:597326"/>
    </cofactor>
</comment>
<comment type="caution">
    <text evidence="9">The sequence shown here is derived from an EMBL/GenBank/DDBJ whole genome shotgun (WGS) entry which is preliminary data.</text>
</comment>
<evidence type="ECO:0000259" key="8">
    <source>
        <dbReference type="Pfam" id="PF00155"/>
    </source>
</evidence>
<dbReference type="GO" id="GO:0001682">
    <property type="term" value="P:tRNA 5'-leader removal"/>
    <property type="evidence" value="ECO:0007669"/>
    <property type="project" value="InterPro"/>
</dbReference>
<dbReference type="InterPro" id="IPR050087">
    <property type="entry name" value="AON_synthase_class-II"/>
</dbReference>
<feature type="chain" id="PRO_5042055410" description="Aminotransferase class I/classII large domain-containing protein" evidence="7">
    <location>
        <begin position="20"/>
        <end position="656"/>
    </location>
</feature>
<dbReference type="Gene3D" id="3.40.640.10">
    <property type="entry name" value="Type I PLP-dependent aspartate aminotransferase-like (Major domain)"/>
    <property type="match status" value="1"/>
</dbReference>
<dbReference type="Proteomes" id="UP001213000">
    <property type="component" value="Unassembled WGS sequence"/>
</dbReference>
<evidence type="ECO:0000256" key="5">
    <source>
        <dbReference type="ARBA" id="ARBA00022694"/>
    </source>
</evidence>
<keyword evidence="10" id="KW-1185">Reference proteome</keyword>
<evidence type="ECO:0000313" key="10">
    <source>
        <dbReference type="Proteomes" id="UP001213000"/>
    </source>
</evidence>
<evidence type="ECO:0000256" key="1">
    <source>
        <dbReference type="ARBA" id="ARBA00001933"/>
    </source>
</evidence>
<proteinExistence type="inferred from homology"/>
<dbReference type="PROSITE" id="PS00599">
    <property type="entry name" value="AA_TRANSFER_CLASS_2"/>
    <property type="match status" value="1"/>
</dbReference>
<comment type="similarity">
    <text evidence="2">Belongs to the class-II pyridoxal-phosphate-dependent aminotransferase family. BioF subfamily.</text>
</comment>
<evidence type="ECO:0000256" key="2">
    <source>
        <dbReference type="ARBA" id="ARBA00010008"/>
    </source>
</evidence>
<dbReference type="Gene3D" id="3.90.1150.10">
    <property type="entry name" value="Aspartate Aminotransferase, domain 1"/>
    <property type="match status" value="1"/>
</dbReference>
<dbReference type="GO" id="GO:0030677">
    <property type="term" value="C:ribonuclease P complex"/>
    <property type="evidence" value="ECO:0007669"/>
    <property type="project" value="InterPro"/>
</dbReference>
<dbReference type="Pfam" id="PF01900">
    <property type="entry name" value="RNase_P_Rpp14"/>
    <property type="match status" value="1"/>
</dbReference>
<name>A0AAD5VU36_9AGAR</name>
<comment type="similarity">
    <text evidence="3">Belongs to the eukaryotic/archaeal RNase P protein component 2 family.</text>
</comment>
<protein>
    <recommendedName>
        <fullName evidence="8">Aminotransferase class I/classII large domain-containing protein</fullName>
    </recommendedName>
</protein>
<accession>A0AAD5VU36</accession>
<dbReference type="InterPro" id="IPR002759">
    <property type="entry name" value="Pop5/Rpp14/Rnp2-like"/>
</dbReference>
<dbReference type="GO" id="GO:0016740">
    <property type="term" value="F:transferase activity"/>
    <property type="evidence" value="ECO:0007669"/>
    <property type="project" value="UniProtKB-KW"/>
</dbReference>
<reference evidence="9" key="1">
    <citation type="submission" date="2022-07" db="EMBL/GenBank/DDBJ databases">
        <title>Genome Sequence of Leucocoprinus birnbaumii.</title>
        <authorList>
            <person name="Buettner E."/>
        </authorList>
    </citation>
    <scope>NUCLEOTIDE SEQUENCE</scope>
    <source>
        <strain evidence="9">VT141</strain>
    </source>
</reference>
<dbReference type="InterPro" id="IPR004839">
    <property type="entry name" value="Aminotransferase_I/II_large"/>
</dbReference>
<keyword evidence="6" id="KW-0663">Pyridoxal phosphate</keyword>
<evidence type="ECO:0000256" key="6">
    <source>
        <dbReference type="ARBA" id="ARBA00022898"/>
    </source>
</evidence>
<keyword evidence="7" id="KW-0732">Signal</keyword>
<feature type="signal peptide" evidence="7">
    <location>
        <begin position="1"/>
        <end position="19"/>
    </location>
</feature>
<sequence length="656" mass="72746">MVRFKNRWLLVEFIPAVVPLDQTAPTSPLDSRKVYNALKQSILTNFGDTGWGAVGLSLTVKYFSAMTNVAIIRVGRDQHRIAWGGVTLLKEVEGWKIIPYVVHVSGTIKHAQLAAIAHNREVVARYRAKSKLPVTILFRSQPRIAQVNRLSLRAPTTKVAWIFALEALQMEHAVARKDGHEMENDGGGRRREETDPFPLPLSSYYCFPSMSSVLKPESALRKKLEAALASREHRWIRRRLPDPATASALTSPLTDFTSNDYLSLSSSKHLRSHFLNKLSKAPDVLGSGGSRLLVNGQAHSDLEDRLRRFFCAEAALVFNSGFDANVGFFSCIPQPGDTIVYDEYIHASVHDGMRASRVERSSLISFDHNSVQALRSALMKARDKLGKGQSVFVAVESLYSMDGTFAPLREMVEVTEEMFPGGNAYFIVDEAHSTGIYGPEGRGRVAMLGLENKVLARLHTFGKALAASGAVVVTNSLIKDYMINYARSLIYTTSLSYANIIAAEASFDMLKDGTASHLSKHLLSLSVYLTTTLTSSLEDHNIPSTLVSLHPSTTPHENDPSPIIPILTPHPRPLSTYLLAHGMNARPITWPTVPKGKDRVRVCLHAGNTKQEVDRLVWGVIRWAEEVLSAEATKRQNRMQVGMIRSDQQVMERSKL</sequence>
<dbReference type="PANTHER" id="PTHR13693:SF77">
    <property type="entry name" value="8-AMINO-7-OXONONANOATE SYNTHASE"/>
    <property type="match status" value="1"/>
</dbReference>
<evidence type="ECO:0000256" key="3">
    <source>
        <dbReference type="ARBA" id="ARBA00010800"/>
    </source>
</evidence>
<dbReference type="Pfam" id="PF00155">
    <property type="entry name" value="Aminotran_1_2"/>
    <property type="match status" value="1"/>
</dbReference>
<gene>
    <name evidence="9" type="ORF">NP233_g4756</name>
</gene>
<dbReference type="Gene3D" id="3.30.70.3250">
    <property type="entry name" value="Ribonuclease P, Pop5 subunit"/>
    <property type="match status" value="1"/>
</dbReference>
<dbReference type="SUPFAM" id="SSF53383">
    <property type="entry name" value="PLP-dependent transferases"/>
    <property type="match status" value="1"/>
</dbReference>
<dbReference type="PANTHER" id="PTHR13693">
    <property type="entry name" value="CLASS II AMINOTRANSFERASE/8-AMINO-7-OXONONANOATE SYNTHASE"/>
    <property type="match status" value="1"/>
</dbReference>
<dbReference type="InterPro" id="IPR001917">
    <property type="entry name" value="Aminotrans_II_pyridoxalP_BS"/>
</dbReference>
<dbReference type="EMBL" id="JANIEX010000264">
    <property type="protein sequence ID" value="KAJ3569893.1"/>
    <property type="molecule type" value="Genomic_DNA"/>
</dbReference>
<evidence type="ECO:0000256" key="7">
    <source>
        <dbReference type="SAM" id="SignalP"/>
    </source>
</evidence>
<dbReference type="InterPro" id="IPR015422">
    <property type="entry name" value="PyrdxlP-dep_Trfase_small"/>
</dbReference>